<dbReference type="Gene3D" id="3.40.50.720">
    <property type="entry name" value="NAD(P)-binding Rossmann-like Domain"/>
    <property type="match status" value="1"/>
</dbReference>
<dbReference type="GO" id="GO:0005634">
    <property type="term" value="C:nucleus"/>
    <property type="evidence" value="ECO:0007669"/>
    <property type="project" value="TreeGrafter"/>
</dbReference>
<name>A0A2H3D9P9_ARMGA</name>
<dbReference type="Proteomes" id="UP000217790">
    <property type="component" value="Unassembled WGS sequence"/>
</dbReference>
<dbReference type="EMBL" id="KZ293660">
    <property type="protein sequence ID" value="PBK91949.1"/>
    <property type="molecule type" value="Genomic_DNA"/>
</dbReference>
<dbReference type="OMA" id="DYWAGFM"/>
<evidence type="ECO:0000256" key="2">
    <source>
        <dbReference type="ARBA" id="ARBA00022857"/>
    </source>
</evidence>
<dbReference type="InParanoid" id="A0A2H3D9P9"/>
<comment type="similarity">
    <text evidence="1">Belongs to the NmrA-type oxidoreductase family.</text>
</comment>
<evidence type="ECO:0000256" key="1">
    <source>
        <dbReference type="ARBA" id="ARBA00006328"/>
    </source>
</evidence>
<dbReference type="PANTHER" id="PTHR42748:SF28">
    <property type="entry name" value="NMRA-LIKE DOMAIN-CONTAINING PROTEIN"/>
    <property type="match status" value="1"/>
</dbReference>
<proteinExistence type="inferred from homology"/>
<reference evidence="5" key="1">
    <citation type="journal article" date="2017" name="Nat. Ecol. Evol.">
        <title>Genome expansion and lineage-specific genetic innovations in the forest pathogenic fungi Armillaria.</title>
        <authorList>
            <person name="Sipos G."/>
            <person name="Prasanna A.N."/>
            <person name="Walter M.C."/>
            <person name="O'Connor E."/>
            <person name="Balint B."/>
            <person name="Krizsan K."/>
            <person name="Kiss B."/>
            <person name="Hess J."/>
            <person name="Varga T."/>
            <person name="Slot J."/>
            <person name="Riley R."/>
            <person name="Boka B."/>
            <person name="Rigling D."/>
            <person name="Barry K."/>
            <person name="Lee J."/>
            <person name="Mihaltcheva S."/>
            <person name="LaButti K."/>
            <person name="Lipzen A."/>
            <person name="Waldron R."/>
            <person name="Moloney N.M."/>
            <person name="Sperisen C."/>
            <person name="Kredics L."/>
            <person name="Vagvoelgyi C."/>
            <person name="Patrignani A."/>
            <person name="Fitzpatrick D."/>
            <person name="Nagy I."/>
            <person name="Doyle S."/>
            <person name="Anderson J.B."/>
            <person name="Grigoriev I.V."/>
            <person name="Gueldener U."/>
            <person name="Muensterkoetter M."/>
            <person name="Nagy L.G."/>
        </authorList>
    </citation>
    <scope>NUCLEOTIDE SEQUENCE [LARGE SCALE GENOMIC DNA]</scope>
    <source>
        <strain evidence="5">Ar21-2</strain>
    </source>
</reference>
<dbReference type="InterPro" id="IPR036291">
    <property type="entry name" value="NAD(P)-bd_dom_sf"/>
</dbReference>
<dbReference type="STRING" id="47427.A0A2H3D9P9"/>
<accession>A0A2H3D9P9</accession>
<dbReference type="Gene3D" id="3.90.25.10">
    <property type="entry name" value="UDP-galactose 4-epimerase, domain 1"/>
    <property type="match status" value="1"/>
</dbReference>
<keyword evidence="5" id="KW-1185">Reference proteome</keyword>
<dbReference type="OrthoDB" id="300709at2759"/>
<dbReference type="CDD" id="cd05251">
    <property type="entry name" value="NmrA_like_SDR_a"/>
    <property type="match status" value="1"/>
</dbReference>
<organism evidence="4 5">
    <name type="scientific">Armillaria gallica</name>
    <name type="common">Bulbous honey fungus</name>
    <name type="synonym">Armillaria bulbosa</name>
    <dbReference type="NCBI Taxonomy" id="47427"/>
    <lineage>
        <taxon>Eukaryota</taxon>
        <taxon>Fungi</taxon>
        <taxon>Dikarya</taxon>
        <taxon>Basidiomycota</taxon>
        <taxon>Agaricomycotina</taxon>
        <taxon>Agaricomycetes</taxon>
        <taxon>Agaricomycetidae</taxon>
        <taxon>Agaricales</taxon>
        <taxon>Marasmiineae</taxon>
        <taxon>Physalacriaceae</taxon>
        <taxon>Armillaria</taxon>
    </lineage>
</organism>
<dbReference type="AlphaFoldDB" id="A0A2H3D9P9"/>
<feature type="domain" description="NmrA-like" evidence="3">
    <location>
        <begin position="4"/>
        <end position="256"/>
    </location>
</feature>
<dbReference type="SUPFAM" id="SSF51735">
    <property type="entry name" value="NAD(P)-binding Rossmann-fold domains"/>
    <property type="match status" value="1"/>
</dbReference>
<dbReference type="InterPro" id="IPR008030">
    <property type="entry name" value="NmrA-like"/>
</dbReference>
<evidence type="ECO:0000313" key="5">
    <source>
        <dbReference type="Proteomes" id="UP000217790"/>
    </source>
</evidence>
<dbReference type="InterPro" id="IPR051164">
    <property type="entry name" value="NmrA-like_oxidored"/>
</dbReference>
<keyword evidence="2" id="KW-0521">NADP</keyword>
<evidence type="ECO:0000313" key="4">
    <source>
        <dbReference type="EMBL" id="PBK91949.1"/>
    </source>
</evidence>
<protein>
    <submittedName>
        <fullName evidence="4">NAD(P)-binding protein</fullName>
    </submittedName>
</protein>
<dbReference type="Pfam" id="PF05368">
    <property type="entry name" value="NmrA"/>
    <property type="match status" value="1"/>
</dbReference>
<evidence type="ECO:0000259" key="3">
    <source>
        <dbReference type="Pfam" id="PF05368"/>
    </source>
</evidence>
<gene>
    <name evidence="4" type="ORF">ARMGADRAFT_967771</name>
</gene>
<dbReference type="PANTHER" id="PTHR42748">
    <property type="entry name" value="NITROGEN METABOLITE REPRESSION PROTEIN NMRA FAMILY MEMBER"/>
    <property type="match status" value="1"/>
</dbReference>
<sequence>MSPKIIVVFGATGQQGGSVVASFLKNKNYIVRAVTRNPDSDKAKALSASGAQVVAADLNDYPSVVQAFQGASAAFGVTDFWTLLPTTGTDGAFKGEIQQGKNLAKAAAATPTLEHYVWSSLPSATATSNGAVSVPHIDSKPRVDEYIFSSLPELAKKTTFFWAGFYATNLGSFMPPVKQESGKYAWVLPCTSSAAAPMMGLADVNVGVFVSAILAKPEITLPSKFVLGSVETLTIGKVLELWGEVNGVETVFVRKDLEDYVASFPAGPVFGQELGLNMKFFEFGMDGWAKRGEEILTKEDLGIEDAALVNTKQTFERMDWSSIVKA</sequence>